<dbReference type="GO" id="GO:0051536">
    <property type="term" value="F:iron-sulfur cluster binding"/>
    <property type="evidence" value="ECO:0007669"/>
    <property type="project" value="UniProtKB-KW"/>
</dbReference>
<keyword evidence="5" id="KW-0479">Metal-binding</keyword>
<dbReference type="Proteomes" id="UP000475862">
    <property type="component" value="Unassembled WGS sequence"/>
</dbReference>
<evidence type="ECO:0000256" key="5">
    <source>
        <dbReference type="ARBA" id="ARBA00022723"/>
    </source>
</evidence>
<keyword evidence="7" id="KW-0408">Iron</keyword>
<dbReference type="HAMAP" id="MF_00331">
    <property type="entry name" value="Cys_desulf_IscS"/>
    <property type="match status" value="1"/>
</dbReference>
<dbReference type="InterPro" id="IPR015421">
    <property type="entry name" value="PyrdxlP-dep_Trfase_major"/>
</dbReference>
<dbReference type="InterPro" id="IPR015422">
    <property type="entry name" value="PyrdxlP-dep_Trfase_small"/>
</dbReference>
<dbReference type="SUPFAM" id="SSF53383">
    <property type="entry name" value="PLP-dependent transferases"/>
    <property type="match status" value="1"/>
</dbReference>
<keyword evidence="8" id="KW-0411">Iron-sulfur</keyword>
<dbReference type="NCBIfam" id="NF010611">
    <property type="entry name" value="PRK14012.1"/>
    <property type="match status" value="1"/>
</dbReference>
<evidence type="ECO:0000256" key="9">
    <source>
        <dbReference type="RuleBase" id="RU004504"/>
    </source>
</evidence>
<dbReference type="FunFam" id="3.40.640.10:FF:000003">
    <property type="entry name" value="Cysteine desulfurase IscS"/>
    <property type="match status" value="1"/>
</dbReference>
<evidence type="ECO:0000313" key="12">
    <source>
        <dbReference type="Proteomes" id="UP000475862"/>
    </source>
</evidence>
<dbReference type="Gene3D" id="3.90.1150.10">
    <property type="entry name" value="Aspartate Aminotransferase, domain 1"/>
    <property type="match status" value="1"/>
</dbReference>
<name>A0A6G0U5V1_APHGL</name>
<dbReference type="Gene3D" id="3.40.640.10">
    <property type="entry name" value="Type I PLP-dependent aspartate aminotransferase-like (Major domain)"/>
    <property type="match status" value="1"/>
</dbReference>
<keyword evidence="6" id="KW-0663">Pyridoxal phosphate</keyword>
<dbReference type="PROSITE" id="PS00595">
    <property type="entry name" value="AA_TRANSFER_CLASS_5"/>
    <property type="match status" value="1"/>
</dbReference>
<dbReference type="GO" id="GO:0031071">
    <property type="term" value="F:cysteine desulfurase activity"/>
    <property type="evidence" value="ECO:0007669"/>
    <property type="project" value="UniProtKB-EC"/>
</dbReference>
<evidence type="ECO:0000313" key="11">
    <source>
        <dbReference type="EMBL" id="KAE9544501.1"/>
    </source>
</evidence>
<dbReference type="FunFam" id="3.90.1150.10:FF:000002">
    <property type="entry name" value="Cysteine desulfurase IscS"/>
    <property type="match status" value="1"/>
</dbReference>
<evidence type="ECO:0000256" key="2">
    <source>
        <dbReference type="ARBA" id="ARBA00006490"/>
    </source>
</evidence>
<evidence type="ECO:0000259" key="10">
    <source>
        <dbReference type="Pfam" id="PF00266"/>
    </source>
</evidence>
<evidence type="ECO:0000256" key="1">
    <source>
        <dbReference type="ARBA" id="ARBA00001933"/>
    </source>
</evidence>
<dbReference type="InterPro" id="IPR015424">
    <property type="entry name" value="PyrdxlP-dep_Trfase"/>
</dbReference>
<dbReference type="InterPro" id="IPR020578">
    <property type="entry name" value="Aminotrans_V_PyrdxlP_BS"/>
</dbReference>
<dbReference type="OrthoDB" id="10250117at2759"/>
<reference evidence="11 12" key="1">
    <citation type="submission" date="2019-08" db="EMBL/GenBank/DDBJ databases">
        <title>The genome of the soybean aphid Biotype 1, its phylome, world population structure and adaptation to the North American continent.</title>
        <authorList>
            <person name="Giordano R."/>
            <person name="Donthu R.K."/>
            <person name="Hernandez A.G."/>
            <person name="Wright C.L."/>
            <person name="Zimin A.V."/>
        </authorList>
    </citation>
    <scope>NUCLEOTIDE SEQUENCE [LARGE SCALE GENOMIC DNA]</scope>
    <source>
        <tissue evidence="11">Whole aphids</tissue>
    </source>
</reference>
<keyword evidence="12" id="KW-1185">Reference proteome</keyword>
<evidence type="ECO:0000256" key="6">
    <source>
        <dbReference type="ARBA" id="ARBA00022898"/>
    </source>
</evidence>
<protein>
    <recommendedName>
        <fullName evidence="3">cysteine desulfurase</fullName>
        <ecNumber evidence="3">2.8.1.7</ecNumber>
    </recommendedName>
</protein>
<proteinExistence type="inferred from homology"/>
<dbReference type="NCBIfam" id="TIGR02006">
    <property type="entry name" value="IscS"/>
    <property type="match status" value="1"/>
</dbReference>
<evidence type="ECO:0000256" key="4">
    <source>
        <dbReference type="ARBA" id="ARBA00022679"/>
    </source>
</evidence>
<keyword evidence="4" id="KW-0808">Transferase</keyword>
<evidence type="ECO:0000256" key="7">
    <source>
        <dbReference type="ARBA" id="ARBA00023004"/>
    </source>
</evidence>
<dbReference type="EC" id="2.8.1.7" evidence="3"/>
<dbReference type="PANTHER" id="PTHR11601">
    <property type="entry name" value="CYSTEINE DESULFURYLASE FAMILY MEMBER"/>
    <property type="match status" value="1"/>
</dbReference>
<evidence type="ECO:0000256" key="3">
    <source>
        <dbReference type="ARBA" id="ARBA00012239"/>
    </source>
</evidence>
<comment type="cofactor">
    <cofactor evidence="1 9">
        <name>pyridoxal 5'-phosphate</name>
        <dbReference type="ChEBI" id="CHEBI:597326"/>
    </cofactor>
</comment>
<dbReference type="GO" id="GO:0044571">
    <property type="term" value="P:[2Fe-2S] cluster assembly"/>
    <property type="evidence" value="ECO:0007669"/>
    <property type="project" value="InterPro"/>
</dbReference>
<dbReference type="InterPro" id="IPR010240">
    <property type="entry name" value="Cys_deSase_IscS"/>
</dbReference>
<dbReference type="InterPro" id="IPR000192">
    <property type="entry name" value="Aminotrans_V_dom"/>
</dbReference>
<dbReference type="GO" id="GO:0099128">
    <property type="term" value="C:mitochondrial [2Fe-2S] assembly complex"/>
    <property type="evidence" value="ECO:0007669"/>
    <property type="project" value="UniProtKB-ARBA"/>
</dbReference>
<comment type="similarity">
    <text evidence="2">Belongs to the class-V pyridoxal-phosphate-dependent aminotransferase family. NifS/IscS subfamily.</text>
</comment>
<sequence>MACRNVNVHNLSKFVRYFSQKTTEQETKLASRMGFLRGKPLYLDAQATTPLDPRVLDAMMPYMTYSYGNPHSRTHMYGWESEEAVETARQHISDLIGANPKEIIFTSGATESNNLAIKGIAHFYGAKKRHIITTQTEHKCVLDSCRALEGEGFEITYLPVCSTGIISLDELESAIRPDTALVSIMAVNNEIGVKQPIKEIGKLCKSKKVFFHTDAAQAVGKITVDVNDQNIDLMSISGHKLYGPKGIGALFVRRKPRVRLEPLQSGGGQERGLRSGTVPTPIVVGFGEACRIAKQEMEYDHAWMTKLSNLLLEKITKSLPEVIRNGDAVHTYPGCLNLSFAFVEGESLLMALKDIALSSGSACTSASLEPSYVLRAIGADEDLAHSSIRFGFGRFTTVDEVLYTAEKCIKHVQRLREMSPLWEMHQEGIDIKSIKWSQH</sequence>
<dbReference type="GO" id="GO:0005634">
    <property type="term" value="C:nucleus"/>
    <property type="evidence" value="ECO:0007669"/>
    <property type="project" value="TreeGrafter"/>
</dbReference>
<comment type="caution">
    <text evidence="11">The sequence shown here is derived from an EMBL/GenBank/DDBJ whole genome shotgun (WGS) entry which is preliminary data.</text>
</comment>
<feature type="domain" description="Aminotransferase class V" evidence="10">
    <location>
        <begin position="42"/>
        <end position="401"/>
    </location>
</feature>
<dbReference type="GO" id="GO:0030170">
    <property type="term" value="F:pyridoxal phosphate binding"/>
    <property type="evidence" value="ECO:0007669"/>
    <property type="project" value="InterPro"/>
</dbReference>
<dbReference type="Pfam" id="PF00266">
    <property type="entry name" value="Aminotran_5"/>
    <property type="match status" value="1"/>
</dbReference>
<dbReference type="PANTHER" id="PTHR11601:SF34">
    <property type="entry name" value="CYSTEINE DESULFURASE"/>
    <property type="match status" value="1"/>
</dbReference>
<evidence type="ECO:0000256" key="8">
    <source>
        <dbReference type="ARBA" id="ARBA00023014"/>
    </source>
</evidence>
<dbReference type="AlphaFoldDB" id="A0A6G0U5V1"/>
<dbReference type="EMBL" id="VYZN01000001">
    <property type="protein sequence ID" value="KAE9544501.1"/>
    <property type="molecule type" value="Genomic_DNA"/>
</dbReference>
<organism evidence="11 12">
    <name type="scientific">Aphis glycines</name>
    <name type="common">Soybean aphid</name>
    <dbReference type="NCBI Taxonomy" id="307491"/>
    <lineage>
        <taxon>Eukaryota</taxon>
        <taxon>Metazoa</taxon>
        <taxon>Ecdysozoa</taxon>
        <taxon>Arthropoda</taxon>
        <taxon>Hexapoda</taxon>
        <taxon>Insecta</taxon>
        <taxon>Pterygota</taxon>
        <taxon>Neoptera</taxon>
        <taxon>Paraneoptera</taxon>
        <taxon>Hemiptera</taxon>
        <taxon>Sternorrhyncha</taxon>
        <taxon>Aphidomorpha</taxon>
        <taxon>Aphidoidea</taxon>
        <taxon>Aphididae</taxon>
        <taxon>Aphidini</taxon>
        <taxon>Aphis</taxon>
        <taxon>Aphis</taxon>
    </lineage>
</organism>
<dbReference type="GO" id="GO:0046872">
    <property type="term" value="F:metal ion binding"/>
    <property type="evidence" value="ECO:0007669"/>
    <property type="project" value="UniProtKB-KW"/>
</dbReference>
<accession>A0A6G0U5V1</accession>
<dbReference type="InterPro" id="IPR016454">
    <property type="entry name" value="Cysteine_dSase"/>
</dbReference>
<gene>
    <name evidence="11" type="ORF">AGLY_000042</name>
</gene>
<dbReference type="PIRSF" id="PIRSF005572">
    <property type="entry name" value="NifS"/>
    <property type="match status" value="1"/>
</dbReference>